<dbReference type="EMBL" id="MFKW01000045">
    <property type="protein sequence ID" value="OGG50661.1"/>
    <property type="molecule type" value="Genomic_DNA"/>
</dbReference>
<comment type="subcellular location">
    <subcellularLocation>
        <location evidence="1">Membrane</location>
        <topology evidence="1">Multi-pass membrane protein</topology>
    </subcellularLocation>
</comment>
<organism evidence="8 9">
    <name type="scientific">Candidatus Kaiserbacteria bacterium RIFCSPHIGHO2_01_FULL_54_36b</name>
    <dbReference type="NCBI Taxonomy" id="1798483"/>
    <lineage>
        <taxon>Bacteria</taxon>
        <taxon>Candidatus Kaiseribacteriota</taxon>
    </lineage>
</organism>
<sequence>MIQTTQSIRVSGSVPVLLAFLGNAFLTTIKFVGFFLSGSGALFSEAIHSMADTMNQGLLMIGLKLSTKKADEDFSYGYGQERFLWALISACGIFFLGAGVTIYHGINSLIHGVSPDISPVIFGILIVAFVIETFTFIAAARELKNHNPDSSLSEILEEGDPTTLAVLYEDGVAVLGVMVALASIFLAVVTGHAYWDAIGSIIIGALLGIVAIMLIAKNRTYLIGKNIPEEMKERVIEILTADPAIEKVLDFKSSILDVHHYQVKCEVEFNGSALMKEVTKNGFIKEEYESVKDDYQEFVRFIVDYADRVPRLIGTRIDEIEKRIKSELPLIKHIDIEIN</sequence>
<feature type="transmembrane region" description="Helical" evidence="6">
    <location>
        <begin position="172"/>
        <end position="191"/>
    </location>
</feature>
<dbReference type="NCBIfam" id="TIGR01297">
    <property type="entry name" value="CDF"/>
    <property type="match status" value="1"/>
</dbReference>
<evidence type="ECO:0000256" key="3">
    <source>
        <dbReference type="ARBA" id="ARBA00022692"/>
    </source>
</evidence>
<feature type="transmembrane region" description="Helical" evidence="6">
    <location>
        <begin position="118"/>
        <end position="140"/>
    </location>
</feature>
<keyword evidence="4 6" id="KW-1133">Transmembrane helix</keyword>
<dbReference type="InterPro" id="IPR040177">
    <property type="entry name" value="SLC30A9"/>
</dbReference>
<dbReference type="GO" id="GO:0006829">
    <property type="term" value="P:zinc ion transport"/>
    <property type="evidence" value="ECO:0007669"/>
    <property type="project" value="InterPro"/>
</dbReference>
<gene>
    <name evidence="8" type="ORF">A2704_06915</name>
</gene>
<evidence type="ECO:0000313" key="8">
    <source>
        <dbReference type="EMBL" id="OGG50661.1"/>
    </source>
</evidence>
<name>A0A1F6CNT5_9BACT</name>
<dbReference type="Proteomes" id="UP000176445">
    <property type="component" value="Unassembled WGS sequence"/>
</dbReference>
<dbReference type="InterPro" id="IPR002524">
    <property type="entry name" value="Cation_efflux"/>
</dbReference>
<dbReference type="Gene3D" id="1.20.1510.10">
    <property type="entry name" value="Cation efflux protein transmembrane domain"/>
    <property type="match status" value="1"/>
</dbReference>
<evidence type="ECO:0000256" key="4">
    <source>
        <dbReference type="ARBA" id="ARBA00022989"/>
    </source>
</evidence>
<evidence type="ECO:0000259" key="7">
    <source>
        <dbReference type="Pfam" id="PF01545"/>
    </source>
</evidence>
<reference evidence="8 9" key="1">
    <citation type="journal article" date="2016" name="Nat. Commun.">
        <title>Thousands of microbial genomes shed light on interconnected biogeochemical processes in an aquifer system.</title>
        <authorList>
            <person name="Anantharaman K."/>
            <person name="Brown C.T."/>
            <person name="Hug L.A."/>
            <person name="Sharon I."/>
            <person name="Castelle C.J."/>
            <person name="Probst A.J."/>
            <person name="Thomas B.C."/>
            <person name="Singh A."/>
            <person name="Wilkins M.J."/>
            <person name="Karaoz U."/>
            <person name="Brodie E.L."/>
            <person name="Williams K.H."/>
            <person name="Hubbard S.S."/>
            <person name="Banfield J.F."/>
        </authorList>
    </citation>
    <scope>NUCLEOTIDE SEQUENCE [LARGE SCALE GENOMIC DNA]</scope>
</reference>
<dbReference type="AlphaFoldDB" id="A0A1F6CNT5"/>
<keyword evidence="5 6" id="KW-0472">Membrane</keyword>
<dbReference type="Pfam" id="PF01545">
    <property type="entry name" value="Cation_efflux"/>
    <property type="match status" value="1"/>
</dbReference>
<feature type="domain" description="Cation efflux protein transmembrane" evidence="7">
    <location>
        <begin position="16"/>
        <end position="222"/>
    </location>
</feature>
<dbReference type="PANTHER" id="PTHR13414">
    <property type="entry name" value="HUEL-CATION TRANSPORTER"/>
    <property type="match status" value="1"/>
</dbReference>
<dbReference type="GO" id="GO:0008324">
    <property type="term" value="F:monoatomic cation transmembrane transporter activity"/>
    <property type="evidence" value="ECO:0007669"/>
    <property type="project" value="InterPro"/>
</dbReference>
<keyword evidence="3 6" id="KW-0812">Transmembrane</keyword>
<evidence type="ECO:0000256" key="2">
    <source>
        <dbReference type="ARBA" id="ARBA00022448"/>
    </source>
</evidence>
<evidence type="ECO:0000256" key="5">
    <source>
        <dbReference type="ARBA" id="ARBA00023136"/>
    </source>
</evidence>
<protein>
    <recommendedName>
        <fullName evidence="7">Cation efflux protein transmembrane domain-containing protein</fullName>
    </recommendedName>
</protein>
<proteinExistence type="predicted"/>
<accession>A0A1F6CNT5</accession>
<dbReference type="GO" id="GO:0016020">
    <property type="term" value="C:membrane"/>
    <property type="evidence" value="ECO:0007669"/>
    <property type="project" value="UniProtKB-SubCell"/>
</dbReference>
<evidence type="ECO:0000256" key="6">
    <source>
        <dbReference type="SAM" id="Phobius"/>
    </source>
</evidence>
<dbReference type="SUPFAM" id="SSF161111">
    <property type="entry name" value="Cation efflux protein transmembrane domain-like"/>
    <property type="match status" value="1"/>
</dbReference>
<dbReference type="InterPro" id="IPR058533">
    <property type="entry name" value="Cation_efflux_TM"/>
</dbReference>
<dbReference type="InterPro" id="IPR027469">
    <property type="entry name" value="Cation_efflux_TMD_sf"/>
</dbReference>
<dbReference type="PANTHER" id="PTHR13414:SF9">
    <property type="entry name" value="PROTON-COUPLED ZINC ANTIPORTER SLC30A9, MITOCHONDRIAL"/>
    <property type="match status" value="1"/>
</dbReference>
<evidence type="ECO:0000256" key="1">
    <source>
        <dbReference type="ARBA" id="ARBA00004141"/>
    </source>
</evidence>
<feature type="transmembrane region" description="Helical" evidence="6">
    <location>
        <begin position="83"/>
        <end position="106"/>
    </location>
</feature>
<keyword evidence="2" id="KW-0813">Transport</keyword>
<comment type="caution">
    <text evidence="8">The sequence shown here is derived from an EMBL/GenBank/DDBJ whole genome shotgun (WGS) entry which is preliminary data.</text>
</comment>
<feature type="transmembrane region" description="Helical" evidence="6">
    <location>
        <begin position="12"/>
        <end position="36"/>
    </location>
</feature>
<evidence type="ECO:0000313" key="9">
    <source>
        <dbReference type="Proteomes" id="UP000176445"/>
    </source>
</evidence>
<dbReference type="GO" id="GO:0006882">
    <property type="term" value="P:intracellular zinc ion homeostasis"/>
    <property type="evidence" value="ECO:0007669"/>
    <property type="project" value="TreeGrafter"/>
</dbReference>
<feature type="transmembrane region" description="Helical" evidence="6">
    <location>
        <begin position="197"/>
        <end position="216"/>
    </location>
</feature>